<dbReference type="EMBL" id="JAUKPO010000058">
    <property type="protein sequence ID" value="MDO1451421.1"/>
    <property type="molecule type" value="Genomic_DNA"/>
</dbReference>
<accession>A0ABT8RI69</accession>
<protein>
    <submittedName>
        <fullName evidence="1">Uncharacterized protein</fullName>
    </submittedName>
</protein>
<organism evidence="1 2">
    <name type="scientific">Rhodocytophaga aerolata</name>
    <dbReference type="NCBI Taxonomy" id="455078"/>
    <lineage>
        <taxon>Bacteria</taxon>
        <taxon>Pseudomonadati</taxon>
        <taxon>Bacteroidota</taxon>
        <taxon>Cytophagia</taxon>
        <taxon>Cytophagales</taxon>
        <taxon>Rhodocytophagaceae</taxon>
        <taxon>Rhodocytophaga</taxon>
    </lineage>
</organism>
<sequence length="160" mass="19109">MIKDRQKIGDLFSMFHDFEIVEIEFNKPYLLLTVRIPWGQLWQDMDYQIKVSISGCEFLLCKYWKSNSSETHNTDNPKEIEFLELDVQRHRYTAPNTYEFVCNGNNCAGAELTFTADKVELWDKSGESLKLDKMKGWATDWWNNIQQMWDEQKDDKKNNY</sequence>
<dbReference type="Proteomes" id="UP001168528">
    <property type="component" value="Unassembled WGS sequence"/>
</dbReference>
<comment type="caution">
    <text evidence="1">The sequence shown here is derived from an EMBL/GenBank/DDBJ whole genome shotgun (WGS) entry which is preliminary data.</text>
</comment>
<name>A0ABT8RI69_9BACT</name>
<dbReference type="RefSeq" id="WP_302042219.1">
    <property type="nucleotide sequence ID" value="NZ_JAUKPO010000058.1"/>
</dbReference>
<reference evidence="1" key="1">
    <citation type="submission" date="2023-07" db="EMBL/GenBank/DDBJ databases">
        <title>The genome sequence of Rhodocytophaga aerolata KACC 12507.</title>
        <authorList>
            <person name="Zhang X."/>
        </authorList>
    </citation>
    <scope>NUCLEOTIDE SEQUENCE</scope>
    <source>
        <strain evidence="1">KACC 12507</strain>
    </source>
</reference>
<proteinExistence type="predicted"/>
<evidence type="ECO:0000313" key="2">
    <source>
        <dbReference type="Proteomes" id="UP001168528"/>
    </source>
</evidence>
<keyword evidence="2" id="KW-1185">Reference proteome</keyword>
<gene>
    <name evidence="1" type="ORF">Q0590_34420</name>
</gene>
<evidence type="ECO:0000313" key="1">
    <source>
        <dbReference type="EMBL" id="MDO1451421.1"/>
    </source>
</evidence>